<reference evidence="1 2" key="1">
    <citation type="submission" date="2019-01" db="EMBL/GenBank/DDBJ databases">
        <title>Sequencing of cultivated peanut Arachis hypogaea provides insights into genome evolution and oil improvement.</title>
        <authorList>
            <person name="Chen X."/>
        </authorList>
    </citation>
    <scope>NUCLEOTIDE SEQUENCE [LARGE SCALE GENOMIC DNA]</scope>
    <source>
        <strain evidence="2">cv. Fuhuasheng</strain>
        <tissue evidence="1">Leaves</tissue>
    </source>
</reference>
<sequence length="102" mass="12370">MNNKKIEKSEKLIYCLLPDIVNAALLSHEGKFIHPKTNKPFQIKDYQDYIPFLDKKKLASHPFIFFRVCYARYWWLWMADVEKKKFYVLDPLNKKSLLEERT</sequence>
<dbReference type="Gene3D" id="3.40.395.10">
    <property type="entry name" value="Adenoviral Proteinase, Chain A"/>
    <property type="match status" value="1"/>
</dbReference>
<dbReference type="AlphaFoldDB" id="A0A444X1Z2"/>
<proteinExistence type="predicted"/>
<dbReference type="SUPFAM" id="SSF54001">
    <property type="entry name" value="Cysteine proteinases"/>
    <property type="match status" value="1"/>
</dbReference>
<evidence type="ECO:0000313" key="2">
    <source>
        <dbReference type="Proteomes" id="UP000289738"/>
    </source>
</evidence>
<dbReference type="EMBL" id="SDMP01000020">
    <property type="protein sequence ID" value="RYQ83665.1"/>
    <property type="molecule type" value="Genomic_DNA"/>
</dbReference>
<organism evidence="1 2">
    <name type="scientific">Arachis hypogaea</name>
    <name type="common">Peanut</name>
    <dbReference type="NCBI Taxonomy" id="3818"/>
    <lineage>
        <taxon>Eukaryota</taxon>
        <taxon>Viridiplantae</taxon>
        <taxon>Streptophyta</taxon>
        <taxon>Embryophyta</taxon>
        <taxon>Tracheophyta</taxon>
        <taxon>Spermatophyta</taxon>
        <taxon>Magnoliopsida</taxon>
        <taxon>eudicotyledons</taxon>
        <taxon>Gunneridae</taxon>
        <taxon>Pentapetalae</taxon>
        <taxon>rosids</taxon>
        <taxon>fabids</taxon>
        <taxon>Fabales</taxon>
        <taxon>Fabaceae</taxon>
        <taxon>Papilionoideae</taxon>
        <taxon>50 kb inversion clade</taxon>
        <taxon>dalbergioids sensu lato</taxon>
        <taxon>Dalbergieae</taxon>
        <taxon>Pterocarpus clade</taxon>
        <taxon>Arachis</taxon>
    </lineage>
</organism>
<protein>
    <recommendedName>
        <fullName evidence="3">Ubiquitin-like protease family profile domain-containing protein</fullName>
    </recommendedName>
</protein>
<evidence type="ECO:0000313" key="1">
    <source>
        <dbReference type="EMBL" id="RYQ83665.1"/>
    </source>
</evidence>
<dbReference type="Proteomes" id="UP000289738">
    <property type="component" value="Chromosome B10"/>
</dbReference>
<comment type="caution">
    <text evidence="1">The sequence shown here is derived from an EMBL/GenBank/DDBJ whole genome shotgun (WGS) entry which is preliminary data.</text>
</comment>
<dbReference type="InterPro" id="IPR038765">
    <property type="entry name" value="Papain-like_cys_pep_sf"/>
</dbReference>
<name>A0A444X1Z2_ARAHY</name>
<accession>A0A444X1Z2</accession>
<gene>
    <name evidence="1" type="ORF">Ahy_B10g102430</name>
</gene>
<evidence type="ECO:0008006" key="3">
    <source>
        <dbReference type="Google" id="ProtNLM"/>
    </source>
</evidence>
<keyword evidence="2" id="KW-1185">Reference proteome</keyword>